<keyword evidence="6 8" id="KW-0269">Exonuclease</keyword>
<comment type="caution">
    <text evidence="11">The sequence shown here is derived from an EMBL/GenBank/DDBJ whole genome shotgun (WGS) entry which is preliminary data.</text>
</comment>
<evidence type="ECO:0000256" key="3">
    <source>
        <dbReference type="ARBA" id="ARBA00013365"/>
    </source>
</evidence>
<proteinExistence type="inferred from homology"/>
<dbReference type="InterPro" id="IPR026843">
    <property type="entry name" value="SbcD_C"/>
</dbReference>
<dbReference type="InterPro" id="IPR029052">
    <property type="entry name" value="Metallo-depent_PP-like"/>
</dbReference>
<comment type="function">
    <text evidence="8">SbcCD cleaves DNA hairpin structures. These structures can inhibit DNA replication and are intermediates in certain DNA recombination reactions. The complex acts as a 3'-&gt;5' double strand exonuclease that can open hairpins. It also has a 5' single-strand endonuclease activity.</text>
</comment>
<dbReference type="GO" id="GO:0008408">
    <property type="term" value="F:3'-5' exonuclease activity"/>
    <property type="evidence" value="ECO:0007669"/>
    <property type="project" value="InterPro"/>
</dbReference>
<dbReference type="Pfam" id="PF00149">
    <property type="entry name" value="Metallophos"/>
    <property type="match status" value="1"/>
</dbReference>
<evidence type="ECO:0000256" key="5">
    <source>
        <dbReference type="ARBA" id="ARBA00022801"/>
    </source>
</evidence>
<dbReference type="Pfam" id="PF12320">
    <property type="entry name" value="SbcD_C"/>
    <property type="match status" value="1"/>
</dbReference>
<dbReference type="PANTHER" id="PTHR30337">
    <property type="entry name" value="COMPONENT OF ATP-DEPENDENT DSDNA EXONUCLEASE"/>
    <property type="match status" value="1"/>
</dbReference>
<keyword evidence="8" id="KW-0235">DNA replication</keyword>
<keyword evidence="5 8" id="KW-0378">Hydrolase</keyword>
<evidence type="ECO:0000256" key="6">
    <source>
        <dbReference type="ARBA" id="ARBA00022839"/>
    </source>
</evidence>
<dbReference type="InterPro" id="IPR004843">
    <property type="entry name" value="Calcineurin-like_PHP"/>
</dbReference>
<dbReference type="CDD" id="cd00840">
    <property type="entry name" value="MPP_Mre11_N"/>
    <property type="match status" value="1"/>
</dbReference>
<dbReference type="InterPro" id="IPR050535">
    <property type="entry name" value="DNA_Repair-Maintenance_Comp"/>
</dbReference>
<protein>
    <recommendedName>
        <fullName evidence="3 8">Nuclease SbcCD subunit D</fullName>
    </recommendedName>
</protein>
<evidence type="ECO:0000256" key="4">
    <source>
        <dbReference type="ARBA" id="ARBA00022722"/>
    </source>
</evidence>
<keyword evidence="7 8" id="KW-0233">DNA recombination</keyword>
<dbReference type="Gene3D" id="3.60.21.10">
    <property type="match status" value="1"/>
</dbReference>
<reference evidence="11 12" key="1">
    <citation type="submission" date="2017-10" db="EMBL/GenBank/DDBJ databases">
        <title>Bacillus sp. nov., a halophilic bacterium isolated from a Keqin Lake.</title>
        <authorList>
            <person name="Wang H."/>
        </authorList>
    </citation>
    <scope>NUCLEOTIDE SEQUENCE [LARGE SCALE GENOMIC DNA]</scope>
    <source>
        <strain evidence="11 12">KQ-12</strain>
    </source>
</reference>
<evidence type="ECO:0000256" key="1">
    <source>
        <dbReference type="ARBA" id="ARBA00010555"/>
    </source>
</evidence>
<organism evidence="11 12">
    <name type="scientific">Salipaludibacillus keqinensis</name>
    <dbReference type="NCBI Taxonomy" id="2045207"/>
    <lineage>
        <taxon>Bacteria</taxon>
        <taxon>Bacillati</taxon>
        <taxon>Bacillota</taxon>
        <taxon>Bacilli</taxon>
        <taxon>Bacillales</taxon>
        <taxon>Bacillaceae</taxon>
    </lineage>
</organism>
<keyword evidence="4 8" id="KW-0540">Nuclease</keyword>
<dbReference type="NCBIfam" id="TIGR00619">
    <property type="entry name" value="sbcd"/>
    <property type="match status" value="1"/>
</dbReference>
<evidence type="ECO:0000256" key="8">
    <source>
        <dbReference type="RuleBase" id="RU363069"/>
    </source>
</evidence>
<dbReference type="PANTHER" id="PTHR30337:SF0">
    <property type="entry name" value="NUCLEASE SBCCD SUBUNIT D"/>
    <property type="match status" value="1"/>
</dbReference>
<evidence type="ECO:0000256" key="7">
    <source>
        <dbReference type="ARBA" id="ARBA00023172"/>
    </source>
</evidence>
<dbReference type="GO" id="GO:0006260">
    <property type="term" value="P:DNA replication"/>
    <property type="evidence" value="ECO:0007669"/>
    <property type="project" value="UniProtKB-KW"/>
</dbReference>
<evidence type="ECO:0000259" key="10">
    <source>
        <dbReference type="Pfam" id="PF12320"/>
    </source>
</evidence>
<dbReference type="Proteomes" id="UP000248214">
    <property type="component" value="Unassembled WGS sequence"/>
</dbReference>
<dbReference type="InterPro" id="IPR041796">
    <property type="entry name" value="Mre11_N"/>
</dbReference>
<dbReference type="GO" id="GO:0006310">
    <property type="term" value="P:DNA recombination"/>
    <property type="evidence" value="ECO:0007669"/>
    <property type="project" value="UniProtKB-KW"/>
</dbReference>
<evidence type="ECO:0000256" key="2">
    <source>
        <dbReference type="ARBA" id="ARBA00011322"/>
    </source>
</evidence>
<dbReference type="GO" id="GO:0004519">
    <property type="term" value="F:endonuclease activity"/>
    <property type="evidence" value="ECO:0007669"/>
    <property type="project" value="UniProtKB-KW"/>
</dbReference>
<feature type="domain" description="Calcineurin-like phosphoesterase" evidence="9">
    <location>
        <begin position="1"/>
        <end position="224"/>
    </location>
</feature>
<evidence type="ECO:0000313" key="12">
    <source>
        <dbReference type="Proteomes" id="UP000248214"/>
    </source>
</evidence>
<comment type="similarity">
    <text evidence="1 8">Belongs to the SbcD family.</text>
</comment>
<evidence type="ECO:0000259" key="9">
    <source>
        <dbReference type="Pfam" id="PF00149"/>
    </source>
</evidence>
<dbReference type="SUPFAM" id="SSF56300">
    <property type="entry name" value="Metallo-dependent phosphatases"/>
    <property type="match status" value="1"/>
</dbReference>
<keyword evidence="8" id="KW-0255">Endonuclease</keyword>
<feature type="domain" description="Nuclease SbcCD subunit D C-terminal" evidence="10">
    <location>
        <begin position="276"/>
        <end position="364"/>
    </location>
</feature>
<accession>A0A323TJP3</accession>
<sequence length="388" mass="43894">MKLLHTSDWHIGRTIEGRDRHDEHEAFFNELIEIAEDEKIDAVLMAGDVFDSVNPPAKGEELFYESMARLSDHGKRPVVIIAGNHDHPERLAAARTLLRKHRIYIQGYPTIHPLRIPIEGSEADLCIAGLPYPSESRLKESFTEINDELAIREAYDLRISDIFNQLTSSFSNKDICVAMSHLFVAGGSSTESERPIEVGGAYTVRANQLPENVHYTALGHLHRPQNIHRSKAPARYAGSPLAFSFSEAGYAKSVTIVDALPGEKADIREVFLQSGRPLVKWKATEGLAQVHTWMDQRLDADAWIELDIHMKDTPSMEDIHRLKKHYPRLLNIRPIFPEQEQISGPERKHVAIDELFKQFYERQTGGASPDEDLTHLFLEIVNEEEGAS</sequence>
<comment type="subunit">
    <text evidence="2 8">Heterodimer of SbcC and SbcD.</text>
</comment>
<dbReference type="AlphaFoldDB" id="A0A323TJP3"/>
<dbReference type="RefSeq" id="WP_110608733.1">
    <property type="nucleotide sequence ID" value="NZ_PDOD01000001.1"/>
</dbReference>
<keyword evidence="12" id="KW-1185">Reference proteome</keyword>
<name>A0A323TJP3_9BACI</name>
<evidence type="ECO:0000313" key="11">
    <source>
        <dbReference type="EMBL" id="PYZ95098.1"/>
    </source>
</evidence>
<dbReference type="OrthoDB" id="9773856at2"/>
<dbReference type="InterPro" id="IPR004593">
    <property type="entry name" value="SbcD"/>
</dbReference>
<gene>
    <name evidence="8" type="primary">sbcD</name>
    <name evidence="11" type="ORF">CR194_06175</name>
</gene>
<dbReference type="EMBL" id="PDOD01000001">
    <property type="protein sequence ID" value="PYZ95098.1"/>
    <property type="molecule type" value="Genomic_DNA"/>
</dbReference>